<evidence type="ECO:0000313" key="3">
    <source>
        <dbReference type="EMBL" id="OGL74572.1"/>
    </source>
</evidence>
<accession>A0A1F7U8H7</accession>
<reference evidence="3 4" key="1">
    <citation type="journal article" date="2016" name="Nat. Commun.">
        <title>Thousands of microbial genomes shed light on interconnected biogeochemical processes in an aquifer system.</title>
        <authorList>
            <person name="Anantharaman K."/>
            <person name="Brown C.T."/>
            <person name="Hug L.A."/>
            <person name="Sharon I."/>
            <person name="Castelle C.J."/>
            <person name="Probst A.J."/>
            <person name="Thomas B.C."/>
            <person name="Singh A."/>
            <person name="Wilkins M.J."/>
            <person name="Karaoz U."/>
            <person name="Brodie E.L."/>
            <person name="Williams K.H."/>
            <person name="Hubbard S.S."/>
            <person name="Banfield J.F."/>
        </authorList>
    </citation>
    <scope>NUCLEOTIDE SEQUENCE [LARGE SCALE GENOMIC DNA]</scope>
</reference>
<evidence type="ECO:0000256" key="2">
    <source>
        <dbReference type="SAM" id="Phobius"/>
    </source>
</evidence>
<dbReference type="AlphaFoldDB" id="A0A1F7U8H7"/>
<proteinExistence type="predicted"/>
<protein>
    <submittedName>
        <fullName evidence="3">Uncharacterized protein</fullName>
    </submittedName>
</protein>
<feature type="transmembrane region" description="Helical" evidence="2">
    <location>
        <begin position="12"/>
        <end position="34"/>
    </location>
</feature>
<evidence type="ECO:0000313" key="4">
    <source>
        <dbReference type="Proteomes" id="UP000177088"/>
    </source>
</evidence>
<keyword evidence="2" id="KW-0812">Transmembrane</keyword>
<keyword evidence="2" id="KW-0472">Membrane</keyword>
<feature type="region of interest" description="Disordered" evidence="1">
    <location>
        <begin position="229"/>
        <end position="262"/>
    </location>
</feature>
<sequence length="262" mass="28433">MPHWQIGPAAVVIIKITLVVVLFLTVIGGLVWLIGRSAKRRQQADAKRAAEIRIGHLRQLMRRQTRSQKNEDRRLVPVTAQLVRNLATKHGVELSPTAVTEMERLSFMARTDALINNPESADPLALHRVVNPNEPGTVGITINEEAAPKQCSRRESIGEDFGDDEEAGIVIEIEPETPAAEFVKQKAVIILGTTAGGATGATVQAGTATKEAATSRSSLMAYARRRQLARLTRPTHQPRRAAASLPVPPPSDDGDPDPPHDD</sequence>
<name>A0A1F7U8H7_9BACT</name>
<comment type="caution">
    <text evidence="3">The sequence shown here is derived from an EMBL/GenBank/DDBJ whole genome shotgun (WGS) entry which is preliminary data.</text>
</comment>
<keyword evidence="2" id="KW-1133">Transmembrane helix</keyword>
<gene>
    <name evidence="3" type="ORF">A3C96_01780</name>
</gene>
<organism evidence="3 4">
    <name type="scientific">Candidatus Uhrbacteria bacterium RIFCSPHIGHO2_02_FULL_60_10</name>
    <dbReference type="NCBI Taxonomy" id="1802392"/>
    <lineage>
        <taxon>Bacteria</taxon>
        <taxon>Candidatus Uhriibacteriota</taxon>
    </lineage>
</organism>
<dbReference type="EMBL" id="MGEA01000014">
    <property type="protein sequence ID" value="OGL74572.1"/>
    <property type="molecule type" value="Genomic_DNA"/>
</dbReference>
<evidence type="ECO:0000256" key="1">
    <source>
        <dbReference type="SAM" id="MobiDB-lite"/>
    </source>
</evidence>
<dbReference type="Proteomes" id="UP000177088">
    <property type="component" value="Unassembled WGS sequence"/>
</dbReference>